<dbReference type="Pfam" id="PF00656">
    <property type="entry name" value="Peptidase_C14"/>
    <property type="match status" value="1"/>
</dbReference>
<dbReference type="InterPro" id="IPR052039">
    <property type="entry name" value="Caspase-related_regulators"/>
</dbReference>
<protein>
    <recommendedName>
        <fullName evidence="1">Caspase family p20 domain-containing protein</fullName>
    </recommendedName>
</protein>
<reference evidence="2 3" key="1">
    <citation type="submission" date="2016-10" db="EMBL/GenBank/DDBJ databases">
        <title>Comparative genomics of Bacillus thuringiensis reveals a path to pathogens against multiple invertebrate hosts.</title>
        <authorList>
            <person name="Zheng J."/>
            <person name="Gao Q."/>
            <person name="Liu H."/>
            <person name="Peng D."/>
            <person name="Ruan L."/>
            <person name="Sun M."/>
        </authorList>
    </citation>
    <scope>NUCLEOTIDE SEQUENCE [LARGE SCALE GENOMIC DNA]</scope>
    <source>
        <strain evidence="2">T30001</strain>
    </source>
</reference>
<proteinExistence type="predicted"/>
<comment type="caution">
    <text evidence="2">The sequence shown here is derived from an EMBL/GenBank/DDBJ whole genome shotgun (WGS) entry which is preliminary data.</text>
</comment>
<dbReference type="InterPro" id="IPR029030">
    <property type="entry name" value="Caspase-like_dom_sf"/>
</dbReference>
<organism evidence="2 3">
    <name type="scientific">Bacillus thuringiensis subsp. medellin</name>
    <dbReference type="NCBI Taxonomy" id="79672"/>
    <lineage>
        <taxon>Bacteria</taxon>
        <taxon>Bacillati</taxon>
        <taxon>Bacillota</taxon>
        <taxon>Bacilli</taxon>
        <taxon>Bacillales</taxon>
        <taxon>Bacillaceae</taxon>
        <taxon>Bacillus</taxon>
        <taxon>Bacillus cereus group</taxon>
    </lineage>
</organism>
<dbReference type="PANTHER" id="PTHR22576:SF37">
    <property type="entry name" value="MUCOSA-ASSOCIATED LYMPHOID TISSUE LYMPHOMA TRANSLOCATION PROTEIN 1"/>
    <property type="match status" value="1"/>
</dbReference>
<evidence type="ECO:0000313" key="2">
    <source>
        <dbReference type="EMBL" id="OUB88942.1"/>
    </source>
</evidence>
<dbReference type="SUPFAM" id="SSF52129">
    <property type="entry name" value="Caspase-like"/>
    <property type="match status" value="1"/>
</dbReference>
<dbReference type="Proteomes" id="UP000195160">
    <property type="component" value="Unassembled WGS sequence"/>
</dbReference>
<dbReference type="PROSITE" id="PS50208">
    <property type="entry name" value="CASPASE_P20"/>
    <property type="match status" value="1"/>
</dbReference>
<name>A0A9X6MV83_BACTV</name>
<dbReference type="RefSeq" id="WP_088069529.1">
    <property type="nucleotide sequence ID" value="NZ_MOOV01000250.1"/>
</dbReference>
<dbReference type="InterPro" id="IPR011600">
    <property type="entry name" value="Pept_C14_caspase"/>
</dbReference>
<dbReference type="AlphaFoldDB" id="A0A9X6MV83"/>
<sequence>MNRLAYVVGISEYIKWPSLKNPVNDAETMKEVLENACFDVKVFNNTEYATLSSCIAQFKFELRNYDIGLFYFAGHGIEINGDNYLIPSNAEQNTNESISATSVNISSMVKEISLSDEGVFILILDACRTKLFTAGVRGFRETGLKNFTNTPIGTFISFATGPDSTASDGNDDDSNGLYTKVLSSHILVEGLKIEELFKKVRKEVVSASKKKQIPWEHSSLMGDFYFIEPKAKFIEPLKTESDMQEKEYADDYEEDKYEQHKEFYYNTLDGINQRIETIKYKEFYIVSKVRTQVNQYTSGNIHWWGKGGEGYTDNLKEAGKFSKEDIKGKIEPYNFTLRFTKSFAIPVQIVDELFEQSNDYVQYNRGVLDEFESVEPSIIGDLEWNLPEIMY</sequence>
<gene>
    <name evidence="2" type="ORF">BK784_28060</name>
</gene>
<evidence type="ECO:0000313" key="3">
    <source>
        <dbReference type="Proteomes" id="UP000195160"/>
    </source>
</evidence>
<dbReference type="GO" id="GO:0004197">
    <property type="term" value="F:cysteine-type endopeptidase activity"/>
    <property type="evidence" value="ECO:0007669"/>
    <property type="project" value="InterPro"/>
</dbReference>
<dbReference type="EMBL" id="MOOV01000250">
    <property type="protein sequence ID" value="OUB88942.1"/>
    <property type="molecule type" value="Genomic_DNA"/>
</dbReference>
<dbReference type="InterPro" id="IPR001309">
    <property type="entry name" value="Pept_C14_p20"/>
</dbReference>
<dbReference type="GO" id="GO:0006508">
    <property type="term" value="P:proteolysis"/>
    <property type="evidence" value="ECO:0007669"/>
    <property type="project" value="InterPro"/>
</dbReference>
<evidence type="ECO:0000259" key="1">
    <source>
        <dbReference type="PROSITE" id="PS50208"/>
    </source>
</evidence>
<feature type="domain" description="Caspase family p20" evidence="1">
    <location>
        <begin position="1"/>
        <end position="78"/>
    </location>
</feature>
<dbReference type="Gene3D" id="3.40.50.1460">
    <property type="match status" value="1"/>
</dbReference>
<accession>A0A9X6MV83</accession>
<dbReference type="PANTHER" id="PTHR22576">
    <property type="entry name" value="MUCOSA ASSOCIATED LYMPHOID TISSUE LYMPHOMA TRANSLOCATION PROTEIN 1/PARACASPASE"/>
    <property type="match status" value="1"/>
</dbReference>